<feature type="signal peptide" evidence="2">
    <location>
        <begin position="1"/>
        <end position="18"/>
    </location>
</feature>
<feature type="transmembrane region" description="Helical" evidence="1">
    <location>
        <begin position="42"/>
        <end position="61"/>
    </location>
</feature>
<reference evidence="3" key="1">
    <citation type="submission" date="2023-01" db="EMBL/GenBank/DDBJ databases">
        <title>Colletotrichum chrysophilum M932 genome sequence.</title>
        <authorList>
            <person name="Baroncelli R."/>
        </authorList>
    </citation>
    <scope>NUCLEOTIDE SEQUENCE</scope>
    <source>
        <strain evidence="3">M932</strain>
    </source>
</reference>
<evidence type="ECO:0000313" key="3">
    <source>
        <dbReference type="EMBL" id="KAK1848116.1"/>
    </source>
</evidence>
<keyword evidence="4" id="KW-1185">Reference proteome</keyword>
<evidence type="ECO:0000256" key="1">
    <source>
        <dbReference type="SAM" id="Phobius"/>
    </source>
</evidence>
<keyword evidence="2" id="KW-0732">Signal</keyword>
<keyword evidence="1" id="KW-1133">Transmembrane helix</keyword>
<dbReference type="EMBL" id="JAQOWY010000180">
    <property type="protein sequence ID" value="KAK1848116.1"/>
    <property type="molecule type" value="Genomic_DNA"/>
</dbReference>
<accession>A0AAD9EKM8</accession>
<gene>
    <name evidence="3" type="ORF">CCHR01_09232</name>
</gene>
<comment type="caution">
    <text evidence="3">The sequence shown here is derived from an EMBL/GenBank/DDBJ whole genome shotgun (WGS) entry which is preliminary data.</text>
</comment>
<proteinExistence type="predicted"/>
<feature type="chain" id="PRO_5042126030" evidence="2">
    <location>
        <begin position="19"/>
        <end position="83"/>
    </location>
</feature>
<keyword evidence="1" id="KW-0472">Membrane</keyword>
<dbReference type="Proteomes" id="UP001243330">
    <property type="component" value="Unassembled WGS sequence"/>
</dbReference>
<evidence type="ECO:0000313" key="4">
    <source>
        <dbReference type="Proteomes" id="UP001243330"/>
    </source>
</evidence>
<organism evidence="3 4">
    <name type="scientific">Colletotrichum chrysophilum</name>
    <dbReference type="NCBI Taxonomy" id="1836956"/>
    <lineage>
        <taxon>Eukaryota</taxon>
        <taxon>Fungi</taxon>
        <taxon>Dikarya</taxon>
        <taxon>Ascomycota</taxon>
        <taxon>Pezizomycotina</taxon>
        <taxon>Sordariomycetes</taxon>
        <taxon>Hypocreomycetidae</taxon>
        <taxon>Glomerellales</taxon>
        <taxon>Glomerellaceae</taxon>
        <taxon>Colletotrichum</taxon>
        <taxon>Colletotrichum gloeosporioides species complex</taxon>
    </lineage>
</organism>
<sequence>MFAEVFTVLLSAIWGTLSINEMKDLGGSDLYEENDWTFGQIIAIALLSSSLLPIFELLYIFSFEAKHLRTAFNASSSVFALTS</sequence>
<protein>
    <submittedName>
        <fullName evidence="3">Uncharacterized protein</fullName>
    </submittedName>
</protein>
<name>A0AAD9EKM8_9PEZI</name>
<evidence type="ECO:0000256" key="2">
    <source>
        <dbReference type="SAM" id="SignalP"/>
    </source>
</evidence>
<keyword evidence="1" id="KW-0812">Transmembrane</keyword>
<dbReference type="AlphaFoldDB" id="A0AAD9EKM8"/>